<feature type="transmembrane region" description="Helical" evidence="5">
    <location>
        <begin position="100"/>
        <end position="116"/>
    </location>
</feature>
<evidence type="ECO:0000313" key="6">
    <source>
        <dbReference type="EMBL" id="MBJ7543135.1"/>
    </source>
</evidence>
<evidence type="ECO:0000256" key="4">
    <source>
        <dbReference type="ARBA" id="ARBA00023136"/>
    </source>
</evidence>
<dbReference type="AlphaFoldDB" id="A0A8I1GC70"/>
<name>A0A8I1GC70_9HYPH</name>
<protein>
    <recommendedName>
        <fullName evidence="5">Inner membrane-spanning protein YciB</fullName>
    </recommendedName>
</protein>
<keyword evidence="2 5" id="KW-0812">Transmembrane</keyword>
<dbReference type="EMBL" id="JAEMUK010000011">
    <property type="protein sequence ID" value="MBJ7543135.1"/>
    <property type="molecule type" value="Genomic_DNA"/>
</dbReference>
<dbReference type="InterPro" id="IPR006008">
    <property type="entry name" value="YciB"/>
</dbReference>
<dbReference type="NCBIfam" id="NF001323">
    <property type="entry name" value="PRK00259.1-1"/>
    <property type="match status" value="1"/>
</dbReference>
<feature type="transmembrane region" description="Helical" evidence="5">
    <location>
        <begin position="136"/>
        <end position="153"/>
    </location>
</feature>
<keyword evidence="5" id="KW-0997">Cell inner membrane</keyword>
<dbReference type="NCBIfam" id="TIGR00997">
    <property type="entry name" value="ispZ"/>
    <property type="match status" value="1"/>
</dbReference>
<dbReference type="PANTHER" id="PTHR36917">
    <property type="entry name" value="INTRACELLULAR SEPTATION PROTEIN A-RELATED"/>
    <property type="match status" value="1"/>
</dbReference>
<evidence type="ECO:0000313" key="7">
    <source>
        <dbReference type="Proteomes" id="UP000623250"/>
    </source>
</evidence>
<comment type="subcellular location">
    <subcellularLocation>
        <location evidence="5">Cell inner membrane</location>
        <topology evidence="5">Multi-pass membrane protein</topology>
    </subcellularLocation>
</comment>
<feature type="transmembrane region" description="Helical" evidence="5">
    <location>
        <begin position="173"/>
        <end position="190"/>
    </location>
</feature>
<comment type="similarity">
    <text evidence="5">Belongs to the YciB family.</text>
</comment>
<gene>
    <name evidence="5" type="primary">yciB</name>
    <name evidence="6" type="ORF">JDN41_06140</name>
</gene>
<dbReference type="HAMAP" id="MF_00189">
    <property type="entry name" value="YciB"/>
    <property type="match status" value="1"/>
</dbReference>
<keyword evidence="3 5" id="KW-1133">Transmembrane helix</keyword>
<proteinExistence type="inferred from homology"/>
<dbReference type="RefSeq" id="WP_052037060.1">
    <property type="nucleotide sequence ID" value="NZ_JAEMUK010000011.1"/>
</dbReference>
<dbReference type="PANTHER" id="PTHR36917:SF1">
    <property type="entry name" value="INNER MEMBRANE-SPANNING PROTEIN YCIB"/>
    <property type="match status" value="1"/>
</dbReference>
<comment type="function">
    <text evidence="5">Plays a role in cell envelope biogenesis, maintenance of cell envelope integrity and membrane homeostasis.</text>
</comment>
<dbReference type="Pfam" id="PF04279">
    <property type="entry name" value="IspA"/>
    <property type="match status" value="1"/>
</dbReference>
<dbReference type="GO" id="GO:0005886">
    <property type="term" value="C:plasma membrane"/>
    <property type="evidence" value="ECO:0007669"/>
    <property type="project" value="UniProtKB-SubCell"/>
</dbReference>
<evidence type="ECO:0000256" key="2">
    <source>
        <dbReference type="ARBA" id="ARBA00022692"/>
    </source>
</evidence>
<evidence type="ECO:0000256" key="1">
    <source>
        <dbReference type="ARBA" id="ARBA00022475"/>
    </source>
</evidence>
<comment type="caution">
    <text evidence="6">The sequence shown here is derived from an EMBL/GenBank/DDBJ whole genome shotgun (WGS) entry which is preliminary data.</text>
</comment>
<accession>A0A8I1GC70</accession>
<dbReference type="Proteomes" id="UP000623250">
    <property type="component" value="Unassembled WGS sequence"/>
</dbReference>
<evidence type="ECO:0000256" key="5">
    <source>
        <dbReference type="HAMAP-Rule" id="MF_00189"/>
    </source>
</evidence>
<evidence type="ECO:0000256" key="3">
    <source>
        <dbReference type="ARBA" id="ARBA00022989"/>
    </source>
</evidence>
<organism evidence="6 7">
    <name type="scientific">Rhodomicrobium udaipurense</name>
    <dbReference type="NCBI Taxonomy" id="1202716"/>
    <lineage>
        <taxon>Bacteria</taxon>
        <taxon>Pseudomonadati</taxon>
        <taxon>Pseudomonadota</taxon>
        <taxon>Alphaproteobacteria</taxon>
        <taxon>Hyphomicrobiales</taxon>
        <taxon>Hyphomicrobiaceae</taxon>
        <taxon>Rhodomicrobium</taxon>
    </lineage>
</organism>
<keyword evidence="4 5" id="KW-0472">Membrane</keyword>
<reference evidence="6 7" key="1">
    <citation type="submission" date="2020-12" db="EMBL/GenBank/DDBJ databases">
        <title>Revised draft genomes of Rhodomicrobium vannielii ATCC 17100 and Rhodomicrobium udaipurense JA643.</title>
        <authorList>
            <person name="Conners E.M."/>
            <person name="Davenport E.J."/>
            <person name="Bose A."/>
        </authorList>
    </citation>
    <scope>NUCLEOTIDE SEQUENCE [LARGE SCALE GENOMIC DNA]</scope>
    <source>
        <strain evidence="6 7">JA643</strain>
    </source>
</reference>
<keyword evidence="7" id="KW-1185">Reference proteome</keyword>
<sequence>MKSEAIKAKTEAANPVDKTSILKLLLDVGPLAIFFIMNGRAGIFYATGAFMVATVISLVASRLLFKRIPVIALVTGVFVMVFGALTIWLHDDTFIKVKPTIVNCLFVVILATGLYFRRPLLKLALGEVFKMEDEGWRILTLRWIGFFAVLAVLNEVMWRNFSTDTWVTFKSFGIMPLTFVFMLSQVALIMRYQIPEAEPEASEAKS</sequence>
<feature type="transmembrane region" description="Helical" evidence="5">
    <location>
        <begin position="21"/>
        <end position="37"/>
    </location>
</feature>
<keyword evidence="1 5" id="KW-1003">Cell membrane</keyword>
<feature type="transmembrane region" description="Helical" evidence="5">
    <location>
        <begin position="43"/>
        <end position="61"/>
    </location>
</feature>
<feature type="transmembrane region" description="Helical" evidence="5">
    <location>
        <begin position="68"/>
        <end position="88"/>
    </location>
</feature>